<reference evidence="2 3" key="1">
    <citation type="submission" date="2017-06" db="EMBL/GenBank/DDBJ databases">
        <title>Draft Genome Sequence of Natranaerobius trueperi halophilic, alkalithermophilic bacteria from soda lakes.</title>
        <authorList>
            <person name="Zhao B."/>
        </authorList>
    </citation>
    <scope>NUCLEOTIDE SEQUENCE [LARGE SCALE GENOMIC DNA]</scope>
    <source>
        <strain evidence="2 3">DSM 18760</strain>
    </source>
</reference>
<dbReference type="RefSeq" id="WP_089022530.1">
    <property type="nucleotide sequence ID" value="NZ_NIQC01000002.1"/>
</dbReference>
<proteinExistence type="predicted"/>
<organism evidence="2 3">
    <name type="scientific">Natranaerobius trueperi</name>
    <dbReference type="NCBI Taxonomy" id="759412"/>
    <lineage>
        <taxon>Bacteria</taxon>
        <taxon>Bacillati</taxon>
        <taxon>Bacillota</taxon>
        <taxon>Clostridia</taxon>
        <taxon>Natranaerobiales</taxon>
        <taxon>Natranaerobiaceae</taxon>
        <taxon>Natranaerobius</taxon>
    </lineage>
</organism>
<name>A0A226C0G6_9FIRM</name>
<feature type="domain" description="DUF362" evidence="1">
    <location>
        <begin position="38"/>
        <end position="229"/>
    </location>
</feature>
<accession>A0A226C0G6</accession>
<dbReference type="InterPro" id="IPR007160">
    <property type="entry name" value="DUF362"/>
</dbReference>
<dbReference type="Pfam" id="PF04015">
    <property type="entry name" value="DUF362"/>
    <property type="match status" value="1"/>
</dbReference>
<keyword evidence="3" id="KW-1185">Reference proteome</keyword>
<dbReference type="EMBL" id="NIQC01000002">
    <property type="protein sequence ID" value="OWZ84726.1"/>
    <property type="molecule type" value="Genomic_DNA"/>
</dbReference>
<gene>
    <name evidence="2" type="ORF">CDO51_01505</name>
</gene>
<evidence type="ECO:0000313" key="3">
    <source>
        <dbReference type="Proteomes" id="UP000214588"/>
    </source>
</evidence>
<evidence type="ECO:0000259" key="1">
    <source>
        <dbReference type="Pfam" id="PF04015"/>
    </source>
</evidence>
<comment type="caution">
    <text evidence="2">The sequence shown here is derived from an EMBL/GenBank/DDBJ whole genome shotgun (WGS) entry which is preliminary data.</text>
</comment>
<dbReference type="AlphaFoldDB" id="A0A226C0G6"/>
<protein>
    <submittedName>
        <fullName evidence="2">Iron-sulfur cluster-binding protein</fullName>
    </submittedName>
</protein>
<dbReference type="Proteomes" id="UP000214588">
    <property type="component" value="Unassembled WGS sequence"/>
</dbReference>
<evidence type="ECO:0000313" key="2">
    <source>
        <dbReference type="EMBL" id="OWZ84726.1"/>
    </source>
</evidence>
<dbReference type="OrthoDB" id="9785671at2"/>
<sequence>MLRDNKLYVSYGEFPKEIIKDMLTEIKPFANLGLDKRIALKPNLVLPKISESGATTSPELVSGIIEHFQERGFKNLAIMESSWLGARTEESFDECGFTKLSRKYNVPLIDLEKDRIKKVTVEKQKIDVAESILEVEKLINIPVLKAHCQTQVTCSLKNLKGCIPDKEKRNFHTKGLDRSIAILNKVVPTDLVIVDGFIGDLTFEEGGNPVNMGRIIMGYDRVLVDSYCSHLLGYTSEDLPEHIIKASKLNLGDLYDNHKVFEKNAEDKKVIQSDELPMEFLEKYLKSYKACSPCEATVVHALMRLRDEGLLERLEKPILLGQGYQHLKEFYGIGIGKCASRASKHLPGCPPRTDLVVRYLKDQIENKN</sequence>